<proteinExistence type="predicted"/>
<evidence type="ECO:0000256" key="1">
    <source>
        <dbReference type="SAM" id="Phobius"/>
    </source>
</evidence>
<organism evidence="2 3">
    <name type="scientific">Flavobacterium zepuense</name>
    <dbReference type="NCBI Taxonomy" id="2593302"/>
    <lineage>
        <taxon>Bacteria</taxon>
        <taxon>Pseudomonadati</taxon>
        <taxon>Bacteroidota</taxon>
        <taxon>Flavobacteriia</taxon>
        <taxon>Flavobacteriales</taxon>
        <taxon>Flavobacteriaceae</taxon>
        <taxon>Flavobacterium</taxon>
    </lineage>
</organism>
<name>A0A552V9D7_9FLAO</name>
<evidence type="ECO:0000313" key="2">
    <source>
        <dbReference type="EMBL" id="TRW27080.1"/>
    </source>
</evidence>
<accession>A0A552V9D7</accession>
<keyword evidence="1" id="KW-1133">Transmembrane helix</keyword>
<protein>
    <submittedName>
        <fullName evidence="2">Uncharacterized protein</fullName>
    </submittedName>
</protein>
<keyword evidence="3" id="KW-1185">Reference proteome</keyword>
<evidence type="ECO:0000313" key="3">
    <source>
        <dbReference type="Proteomes" id="UP000320643"/>
    </source>
</evidence>
<dbReference type="RefSeq" id="WP_143371306.1">
    <property type="nucleotide sequence ID" value="NZ_VJVZ01000001.1"/>
</dbReference>
<keyword evidence="1" id="KW-0812">Transmembrane</keyword>
<dbReference type="Proteomes" id="UP000320643">
    <property type="component" value="Unassembled WGS sequence"/>
</dbReference>
<comment type="caution">
    <text evidence="2">The sequence shown here is derived from an EMBL/GenBank/DDBJ whole genome shotgun (WGS) entry which is preliminary data.</text>
</comment>
<reference evidence="2 3" key="1">
    <citation type="submission" date="2019-07" db="EMBL/GenBank/DDBJ databases">
        <title>Flavobacterium sp. nov., isolated from glacier ice.</title>
        <authorList>
            <person name="Liu Q."/>
            <person name="Xin Y.-H."/>
        </authorList>
    </citation>
    <scope>NUCLEOTIDE SEQUENCE [LARGE SCALE GENOMIC DNA]</scope>
    <source>
        <strain evidence="2 3">ZT4R6</strain>
    </source>
</reference>
<sequence length="113" mass="13064">MALLTKLRSATLIEALVATVLIVVVFIVASLVLNNLLFNSFSRNTHAIKNRLFELEYSAQHNTIQLPYSEEFKNWHVELIKQEQQGKQWLKIMAVNNANNKEIIRNQLCTLQK</sequence>
<dbReference type="AlphaFoldDB" id="A0A552V9D7"/>
<dbReference type="OrthoDB" id="1190115at2"/>
<feature type="transmembrane region" description="Helical" evidence="1">
    <location>
        <begin position="12"/>
        <end position="33"/>
    </location>
</feature>
<gene>
    <name evidence="2" type="ORF">FMM05_00065</name>
</gene>
<keyword evidence="1" id="KW-0472">Membrane</keyword>
<dbReference type="EMBL" id="VJVZ01000001">
    <property type="protein sequence ID" value="TRW27080.1"/>
    <property type="molecule type" value="Genomic_DNA"/>
</dbReference>